<accession>A0A0S2IVF8</accession>
<evidence type="ECO:0000313" key="2">
    <source>
        <dbReference type="Proteomes" id="UP000058857"/>
    </source>
</evidence>
<dbReference type="Proteomes" id="UP000058857">
    <property type="component" value="Chromosome 1"/>
</dbReference>
<evidence type="ECO:0000313" key="1">
    <source>
        <dbReference type="EMBL" id="ALO27608.1"/>
    </source>
</evidence>
<proteinExistence type="predicted"/>
<name>A0A0S2IVF8_LEPBO</name>
<gene>
    <name evidence="1" type="ORF">LBBP_03414</name>
</gene>
<dbReference type="EMBL" id="CP012029">
    <property type="protein sequence ID" value="ALO27608.1"/>
    <property type="molecule type" value="Genomic_DNA"/>
</dbReference>
<dbReference type="PATRIC" id="fig|280505.15.peg.3328"/>
<reference evidence="1 2" key="1">
    <citation type="journal article" date="2015" name="PLoS Negl. Trop. Dis.">
        <title>Distribution of Plasmids in Distinct Leptospira Pathogenic Species.</title>
        <authorList>
            <person name="Wang Y."/>
            <person name="Zhuang X."/>
            <person name="Zhong Y."/>
            <person name="Zhang C."/>
            <person name="Zhang Y."/>
            <person name="Zeng L."/>
            <person name="Zhu Y."/>
            <person name="He P."/>
            <person name="Dong K."/>
            <person name="Pal U."/>
            <person name="Guo X."/>
            <person name="Qin J."/>
        </authorList>
    </citation>
    <scope>NUCLEOTIDE SEQUENCE [LARGE SCALE GENOMIC DNA]</scope>
    <source>
        <strain evidence="1 2">56604</strain>
    </source>
</reference>
<dbReference type="AlphaFoldDB" id="A0A0S2IVF8"/>
<sequence length="55" mass="6405">MYLLEEKQTQLKGDQTLTCAGCRSKVTQLYQYDLCKSCLSKTFQRLIKVIDSVRK</sequence>
<protein>
    <submittedName>
        <fullName evidence="1">Uncharacterized protein</fullName>
    </submittedName>
</protein>
<organism evidence="1">
    <name type="scientific">Leptospira borgpetersenii serovar Ballum</name>
    <dbReference type="NCBI Taxonomy" id="280505"/>
    <lineage>
        <taxon>Bacteria</taxon>
        <taxon>Pseudomonadati</taxon>
        <taxon>Spirochaetota</taxon>
        <taxon>Spirochaetia</taxon>
        <taxon>Leptospirales</taxon>
        <taxon>Leptospiraceae</taxon>
        <taxon>Leptospira</taxon>
    </lineage>
</organism>